<dbReference type="Gene3D" id="3.60.21.10">
    <property type="match status" value="1"/>
</dbReference>
<comment type="catalytic activity">
    <reaction evidence="12">
        <text>[phosphate](n+1) + n H2O = (n+1) phosphate + n H(+)</text>
        <dbReference type="Rhea" id="RHEA:22452"/>
        <dbReference type="Rhea" id="RHEA-COMP:14280"/>
        <dbReference type="ChEBI" id="CHEBI:15377"/>
        <dbReference type="ChEBI" id="CHEBI:15378"/>
        <dbReference type="ChEBI" id="CHEBI:16838"/>
        <dbReference type="ChEBI" id="CHEBI:43474"/>
        <dbReference type="EC" id="3.6.1.10"/>
    </reaction>
</comment>
<reference evidence="16 17" key="1">
    <citation type="submission" date="2017-10" db="EMBL/GenBank/DDBJ databases">
        <title>Comparative genomics in systemic dimorphic fungi from Ajellomycetaceae.</title>
        <authorList>
            <person name="Munoz J.F."/>
            <person name="Mcewen J.G."/>
            <person name="Clay O.K."/>
            <person name="Cuomo C.A."/>
        </authorList>
    </citation>
    <scope>NUCLEOTIDE SEQUENCE [LARGE SCALE GENOMIC DNA]</scope>
    <source>
        <strain evidence="16 17">UAMH4076</strain>
    </source>
</reference>
<dbReference type="VEuPathDB" id="FungiDB:EMCG_08608"/>
<dbReference type="GO" id="GO:0006798">
    <property type="term" value="P:polyphosphate catabolic process"/>
    <property type="evidence" value="ECO:0007669"/>
    <property type="project" value="TreeGrafter"/>
</dbReference>
<evidence type="ECO:0000256" key="2">
    <source>
        <dbReference type="ARBA" id="ARBA00010399"/>
    </source>
</evidence>
<dbReference type="Pfam" id="PF00149">
    <property type="entry name" value="Metallophos"/>
    <property type="match status" value="1"/>
</dbReference>
<keyword evidence="5 12" id="KW-0926">Vacuole</keyword>
<organism evidence="16 17">
    <name type="scientific">[Emmonsia] crescens</name>
    <dbReference type="NCBI Taxonomy" id="73230"/>
    <lineage>
        <taxon>Eukaryota</taxon>
        <taxon>Fungi</taxon>
        <taxon>Dikarya</taxon>
        <taxon>Ascomycota</taxon>
        <taxon>Pezizomycotina</taxon>
        <taxon>Eurotiomycetes</taxon>
        <taxon>Eurotiomycetidae</taxon>
        <taxon>Onygenales</taxon>
        <taxon>Ajellomycetaceae</taxon>
        <taxon>Emergomyces</taxon>
    </lineage>
</organism>
<evidence type="ECO:0000313" key="17">
    <source>
        <dbReference type="Proteomes" id="UP000226031"/>
    </source>
</evidence>
<dbReference type="PIRSF" id="PIRSF027093">
    <property type="entry name" value="EndopolyPtase_N1"/>
    <property type="match status" value="1"/>
</dbReference>
<protein>
    <recommendedName>
        <fullName evidence="4 12">Endopolyphosphatase</fullName>
        <ecNumber evidence="3 12">3.6.1.10</ecNumber>
    </recommendedName>
</protein>
<evidence type="ECO:0000256" key="13">
    <source>
        <dbReference type="SAM" id="MobiDB-lite"/>
    </source>
</evidence>
<keyword evidence="6" id="KW-0812">Transmembrane</keyword>
<keyword evidence="7 12" id="KW-0378">Hydrolase</keyword>
<keyword evidence="14" id="KW-0732">Signal</keyword>
<accession>A0A2B7ZK69</accession>
<dbReference type="SUPFAM" id="SSF56300">
    <property type="entry name" value="Metallo-dependent phosphatases"/>
    <property type="match status" value="1"/>
</dbReference>
<keyword evidence="9" id="KW-1133">Transmembrane helix</keyword>
<feature type="chain" id="PRO_5012970846" description="Endopolyphosphatase" evidence="14">
    <location>
        <begin position="21"/>
        <end position="692"/>
    </location>
</feature>
<name>A0A2B7ZK69_9EURO</name>
<dbReference type="PANTHER" id="PTHR10340">
    <property type="entry name" value="SPHINGOMYELIN PHOSPHODIESTERASE"/>
    <property type="match status" value="1"/>
</dbReference>
<dbReference type="GO" id="GO:0005774">
    <property type="term" value="C:vacuolar membrane"/>
    <property type="evidence" value="ECO:0007669"/>
    <property type="project" value="UniProtKB-SubCell"/>
</dbReference>
<comment type="function">
    <text evidence="12">Catalyzes the hydrolysis of inorganic polyphosphate (polyP) chains of many hundreds of phosphate residues into shorter lengths.</text>
</comment>
<feature type="region of interest" description="Disordered" evidence="13">
    <location>
        <begin position="612"/>
        <end position="652"/>
    </location>
</feature>
<dbReference type="GO" id="GO:0008081">
    <property type="term" value="F:phosphoric diester hydrolase activity"/>
    <property type="evidence" value="ECO:0007669"/>
    <property type="project" value="TreeGrafter"/>
</dbReference>
<dbReference type="InterPro" id="IPR004843">
    <property type="entry name" value="Calcineurin-like_PHP"/>
</dbReference>
<feature type="compositionally biased region" description="Pro residues" evidence="13">
    <location>
        <begin position="506"/>
        <end position="517"/>
    </location>
</feature>
<sequence>MVKLVLAISLLASWPLRAFAGAQYPPVPKRNDLRGGRTQKLHGRFLHITDIHVDMNYKPYSNTDENHECHRGSGNAGFFGTAGSNCDSPLSLVNATFAWIQDNLADSIDFVVWTGDSARHDNDEKSPRTEKEVLHMNQLLADKFHDIFSKSDGHKKGMRIPVVPTIGNNDVMPHNILKKGPNHWTKKFSSIWDRFIPEEQRHSFVQGGWFYVEVIPHKLAVFSLNTMYFYDSNSAVDGCEHEDDPGYEHMEWLRVQLQFIRKRNMKAILIGHVPPARTDSKENWDETCWQKYTLWLQQYRDIIVGNMFGHMNIDHFMLQDTAELKIGDEGAESQFKLARQINLDDEVVSAQSRMNYLTSLRHDWSQLPSPPGSSSAVYPEGDDDEFHLGSASDLNLRGKKEMRKYLEAIGGPWAERYSVSLVSPSVIPNYYPTLRVIEYNISGLEDAMLWSEVYANNNKRSQHTLPLFEDLDLDAQDPSGKKKKKRRKKKEPKKPKKPKKPKFEVPNPPSPTAPPGPAYSNQPLTFLSYAQYFSNLTELDNTDTTISTIDRLHDQKRLSWREYHMRKPSDGHGSRNLSFKIFYDTKTDEAYNLKDLTVKSFLDLARRVAGKKNSGGKRKAHVPPNANIRCRDGKTETPEEITSGRPVNEKGDMSLDSLCTRMDVLPPATKSRVSLWSVFVRRAFVGFFDGGA</sequence>
<evidence type="ECO:0000256" key="6">
    <source>
        <dbReference type="ARBA" id="ARBA00022692"/>
    </source>
</evidence>
<evidence type="ECO:0000256" key="4">
    <source>
        <dbReference type="ARBA" id="ARBA00014458"/>
    </source>
</evidence>
<keyword evidence="11" id="KW-0325">Glycoprotein</keyword>
<keyword evidence="17" id="KW-1185">Reference proteome</keyword>
<evidence type="ECO:0000256" key="11">
    <source>
        <dbReference type="ARBA" id="ARBA00023180"/>
    </source>
</evidence>
<feature type="compositionally biased region" description="Basic residues" evidence="13">
    <location>
        <begin position="612"/>
        <end position="621"/>
    </location>
</feature>
<dbReference type="GO" id="GO:0004309">
    <property type="term" value="F:exopolyphosphatase activity"/>
    <property type="evidence" value="ECO:0007669"/>
    <property type="project" value="TreeGrafter"/>
</dbReference>
<evidence type="ECO:0000256" key="1">
    <source>
        <dbReference type="ARBA" id="ARBA00004576"/>
    </source>
</evidence>
<dbReference type="InterPro" id="IPR029052">
    <property type="entry name" value="Metallo-depent_PP-like"/>
</dbReference>
<comment type="similarity">
    <text evidence="2">Belongs to the endopolyphosphatase PPN1 family.</text>
</comment>
<dbReference type="InterPro" id="IPR041805">
    <property type="entry name" value="ASMase/PPN1_MPP"/>
</dbReference>
<comment type="subcellular location">
    <subcellularLocation>
        <location evidence="1">Vacuole membrane</location>
        <topology evidence="1">Single-pass type II membrane protein</topology>
    </subcellularLocation>
</comment>
<dbReference type="EMBL" id="PDND01000060">
    <property type="protein sequence ID" value="PGH33573.1"/>
    <property type="molecule type" value="Genomic_DNA"/>
</dbReference>
<feature type="region of interest" description="Disordered" evidence="13">
    <location>
        <begin position="471"/>
        <end position="520"/>
    </location>
</feature>
<dbReference type="InterPro" id="IPR012358">
    <property type="entry name" value="EndopolyPtase_N1"/>
</dbReference>
<evidence type="ECO:0000256" key="14">
    <source>
        <dbReference type="SAM" id="SignalP"/>
    </source>
</evidence>
<feature type="signal peptide" evidence="14">
    <location>
        <begin position="1"/>
        <end position="20"/>
    </location>
</feature>
<dbReference type="PANTHER" id="PTHR10340:SF55">
    <property type="entry name" value="ENDOPOLYPHOSPHATASE"/>
    <property type="match status" value="1"/>
</dbReference>
<evidence type="ECO:0000256" key="5">
    <source>
        <dbReference type="ARBA" id="ARBA00022554"/>
    </source>
</evidence>
<evidence type="ECO:0000256" key="10">
    <source>
        <dbReference type="ARBA" id="ARBA00023136"/>
    </source>
</evidence>
<evidence type="ECO:0000256" key="3">
    <source>
        <dbReference type="ARBA" id="ARBA00012459"/>
    </source>
</evidence>
<feature type="domain" description="Calcineurin-like phosphoesterase" evidence="15">
    <location>
        <begin position="44"/>
        <end position="300"/>
    </location>
</feature>
<keyword evidence="10 12" id="KW-0472">Membrane</keyword>
<evidence type="ECO:0000313" key="16">
    <source>
        <dbReference type="EMBL" id="PGH33573.1"/>
    </source>
</evidence>
<evidence type="ECO:0000256" key="7">
    <source>
        <dbReference type="ARBA" id="ARBA00022801"/>
    </source>
</evidence>
<dbReference type="GO" id="GO:0000324">
    <property type="term" value="C:fungal-type vacuole"/>
    <property type="evidence" value="ECO:0007669"/>
    <property type="project" value="TreeGrafter"/>
</dbReference>
<dbReference type="STRING" id="73230.A0A2B7ZK69"/>
<dbReference type="GO" id="GO:0000298">
    <property type="term" value="F:endopolyphosphatase activity"/>
    <property type="evidence" value="ECO:0007669"/>
    <property type="project" value="UniProtKB-EC"/>
</dbReference>
<dbReference type="AlphaFoldDB" id="A0A2B7ZK69"/>
<dbReference type="CDD" id="cd00842">
    <property type="entry name" value="MPP_ASMase"/>
    <property type="match status" value="1"/>
</dbReference>
<evidence type="ECO:0000256" key="8">
    <source>
        <dbReference type="ARBA" id="ARBA00022968"/>
    </source>
</evidence>
<keyword evidence="8" id="KW-0735">Signal-anchor</keyword>
<feature type="compositionally biased region" description="Basic residues" evidence="13">
    <location>
        <begin position="481"/>
        <end position="500"/>
    </location>
</feature>
<evidence type="ECO:0000256" key="9">
    <source>
        <dbReference type="ARBA" id="ARBA00022989"/>
    </source>
</evidence>
<dbReference type="EC" id="3.6.1.10" evidence="3 12"/>
<dbReference type="Proteomes" id="UP000226031">
    <property type="component" value="Unassembled WGS sequence"/>
</dbReference>
<comment type="caution">
    <text evidence="16">The sequence shown here is derived from an EMBL/GenBank/DDBJ whole genome shotgun (WGS) entry which is preliminary data.</text>
</comment>
<gene>
    <name evidence="16" type="ORF">GX50_03645</name>
</gene>
<evidence type="ECO:0000256" key="12">
    <source>
        <dbReference type="PIRNR" id="PIRNR027093"/>
    </source>
</evidence>
<evidence type="ECO:0000259" key="15">
    <source>
        <dbReference type="Pfam" id="PF00149"/>
    </source>
</evidence>
<dbReference type="FunFam" id="3.60.21.10:FF:000082">
    <property type="entry name" value="Endopolyphosphatase"/>
    <property type="match status" value="1"/>
</dbReference>
<proteinExistence type="inferred from homology"/>